<proteinExistence type="predicted"/>
<accession>A0ABY4EEM3</accession>
<sequence>MSQEVMIRAAFGGYDGKPVGILSMVMDIDGKPTLICTQEETPPKFGLQDGFVLITDLDGIGATSLFDQTEFIPAIEAYRELKAKGAIVLEPSLQKHDVSDSVQIAGLKDSGRFNYQVQNVGNGAAAILATALYFKQYCGTQTVLSGMKGFMNMLTTI</sequence>
<evidence type="ECO:0000313" key="2">
    <source>
        <dbReference type="Proteomes" id="UP000832034"/>
    </source>
</evidence>
<name>A0ABY4EEM3_VITST</name>
<reference evidence="1" key="1">
    <citation type="submission" date="2021-12" db="EMBL/GenBank/DDBJ databases">
        <authorList>
            <person name="Veyrier F.J."/>
        </authorList>
    </citation>
    <scope>NUCLEOTIDE SEQUENCE</scope>
    <source>
        <strain evidence="1">SAG 1488-6</strain>
    </source>
</reference>
<evidence type="ECO:0000313" key="1">
    <source>
        <dbReference type="EMBL" id="UOO93390.1"/>
    </source>
</evidence>
<organism evidence="1 2">
    <name type="scientific">Vitreoscilla stercoraria</name>
    <dbReference type="NCBI Taxonomy" id="61"/>
    <lineage>
        <taxon>Bacteria</taxon>
        <taxon>Pseudomonadati</taxon>
        <taxon>Pseudomonadota</taxon>
        <taxon>Betaproteobacteria</taxon>
        <taxon>Neisseriales</taxon>
        <taxon>Neisseriaceae</taxon>
        <taxon>Vitreoscilla</taxon>
    </lineage>
</organism>
<dbReference type="Proteomes" id="UP000832034">
    <property type="component" value="Chromosome"/>
</dbReference>
<gene>
    <name evidence="1" type="ORF">LVJ81_05010</name>
</gene>
<protein>
    <submittedName>
        <fullName evidence="1">Uncharacterized protein</fullName>
    </submittedName>
</protein>
<dbReference type="EMBL" id="CP091512">
    <property type="protein sequence ID" value="UOO93390.1"/>
    <property type="molecule type" value="Genomic_DNA"/>
</dbReference>
<dbReference type="RefSeq" id="WP_019959129.1">
    <property type="nucleotide sequence ID" value="NZ_CP091512.1"/>
</dbReference>
<keyword evidence="2" id="KW-1185">Reference proteome</keyword>
<reference evidence="1" key="2">
    <citation type="journal article" date="2022" name="Res Sq">
        <title>Evolution of multicellular longitudinally dividing oral cavity symbionts (Neisseriaceae).</title>
        <authorList>
            <person name="Nyongesa S."/>
            <person name="Weber P."/>
            <person name="Bernet E."/>
            <person name="Pullido F."/>
            <person name="Nieckarz M."/>
            <person name="Delaby M."/>
            <person name="Nieves C."/>
            <person name="Viehboeck T."/>
            <person name="Krause N."/>
            <person name="Rivera-Millot A."/>
            <person name="Nakamura A."/>
            <person name="Vischer N."/>
            <person name="VanNieuwenhze M."/>
            <person name="Brun Y."/>
            <person name="Cava F."/>
            <person name="Bulgheresi S."/>
            <person name="Veyrier F."/>
        </authorList>
    </citation>
    <scope>NUCLEOTIDE SEQUENCE</scope>
    <source>
        <strain evidence="1">SAG 1488-6</strain>
    </source>
</reference>